<evidence type="ECO:0000259" key="7">
    <source>
        <dbReference type="PROSITE" id="PS50198"/>
    </source>
</evidence>
<evidence type="ECO:0000256" key="4">
    <source>
        <dbReference type="ARBA" id="ARBA00023110"/>
    </source>
</evidence>
<dbReference type="SUPFAM" id="SSF54534">
    <property type="entry name" value="FKBP-like"/>
    <property type="match status" value="1"/>
</dbReference>
<evidence type="ECO:0000313" key="8">
    <source>
        <dbReference type="EMBL" id="SDU39406.1"/>
    </source>
</evidence>
<dbReference type="Pfam" id="PF00639">
    <property type="entry name" value="Rotamase"/>
    <property type="match status" value="1"/>
</dbReference>
<dbReference type="OrthoDB" id="9769613at2"/>
<evidence type="ECO:0000256" key="2">
    <source>
        <dbReference type="ARBA" id="ARBA00007656"/>
    </source>
</evidence>
<dbReference type="InterPro" id="IPR023058">
    <property type="entry name" value="PPIase_PpiC_CS"/>
</dbReference>
<proteinExistence type="inferred from homology"/>
<dbReference type="Proteomes" id="UP000243232">
    <property type="component" value="Chromosome I"/>
</dbReference>
<dbReference type="InterPro" id="IPR000297">
    <property type="entry name" value="PPIase_PpiC"/>
</dbReference>
<keyword evidence="5 8" id="KW-0413">Isomerase</keyword>
<dbReference type="GO" id="GO:0003755">
    <property type="term" value="F:peptidyl-prolyl cis-trans isomerase activity"/>
    <property type="evidence" value="ECO:0007669"/>
    <property type="project" value="UniProtKB-KW"/>
</dbReference>
<accession>A0A1H2I642</accession>
<reference evidence="9" key="1">
    <citation type="submission" date="2016-10" db="EMBL/GenBank/DDBJ databases">
        <authorList>
            <person name="Varghese N."/>
            <person name="Submissions S."/>
        </authorList>
    </citation>
    <scope>NUCLEOTIDE SEQUENCE [LARGE SCALE GENOMIC DNA]</scope>
    <source>
        <strain evidence="9">DSM 17875</strain>
    </source>
</reference>
<dbReference type="RefSeq" id="WP_090198465.1">
    <property type="nucleotide sequence ID" value="NZ_LT629785.1"/>
</dbReference>
<feature type="compositionally biased region" description="Gly residues" evidence="6">
    <location>
        <begin position="1"/>
        <end position="17"/>
    </location>
</feature>
<evidence type="ECO:0000256" key="1">
    <source>
        <dbReference type="ARBA" id="ARBA00000971"/>
    </source>
</evidence>
<dbReference type="AlphaFoldDB" id="A0A1H2I642"/>
<dbReference type="InterPro" id="IPR050245">
    <property type="entry name" value="PrsA_foldase"/>
</dbReference>
<dbReference type="PROSITE" id="PS01096">
    <property type="entry name" value="PPIC_PPIASE_1"/>
    <property type="match status" value="1"/>
</dbReference>
<evidence type="ECO:0000313" key="9">
    <source>
        <dbReference type="Proteomes" id="UP000243232"/>
    </source>
</evidence>
<dbReference type="STRING" id="364197.SAMN05216296_3525"/>
<feature type="region of interest" description="Disordered" evidence="6">
    <location>
        <begin position="1"/>
        <end position="21"/>
    </location>
</feature>
<dbReference type="InterPro" id="IPR046357">
    <property type="entry name" value="PPIase_dom_sf"/>
</dbReference>
<dbReference type="PANTHER" id="PTHR47245:SF2">
    <property type="entry name" value="PEPTIDYL-PROLYL CIS-TRANS ISOMERASE HP_0175-RELATED"/>
    <property type="match status" value="1"/>
</dbReference>
<name>A0A1H2I642_9PSED</name>
<gene>
    <name evidence="8" type="ORF">SAMN05216296_3525</name>
</gene>
<evidence type="ECO:0000256" key="3">
    <source>
        <dbReference type="ARBA" id="ARBA00013194"/>
    </source>
</evidence>
<sequence length="327" mass="35336">MACGCGGTNGGSGGCGGDKSPSAPVVEAALAHELPVENGAQAGAVEFQPAPLLDIAEPEDLLIARSEQDWPRIRVNGVLIEPAALALELQYHPASEQSEAMFLAAQALVIRELLQQRGRELGIEPVPVAGETADEASVRALIEHEVVVPEADEAACEHFYQSNLARFVSAPLLAARHILLECAPDDIEERISRREQAQALISQLQADPQRFAELAMGHSACPSKAQGGSLGQLSKGQTVPEFEKQLFRQPQGLVTQPLESRYGFHVVYVDQRIEGVQLPYETVAQDIRRELYQRVWQKAVAQYLQTLVGAADIQGIQLEGATSPLVQ</sequence>
<organism evidence="8 9">
    <name type="scientific">Pseudomonas pohangensis</name>
    <dbReference type="NCBI Taxonomy" id="364197"/>
    <lineage>
        <taxon>Bacteria</taxon>
        <taxon>Pseudomonadati</taxon>
        <taxon>Pseudomonadota</taxon>
        <taxon>Gammaproteobacteria</taxon>
        <taxon>Pseudomonadales</taxon>
        <taxon>Pseudomonadaceae</taxon>
        <taxon>Pseudomonas</taxon>
    </lineage>
</organism>
<dbReference type="PANTHER" id="PTHR47245">
    <property type="entry name" value="PEPTIDYLPROLYL ISOMERASE"/>
    <property type="match status" value="1"/>
</dbReference>
<feature type="domain" description="PpiC" evidence="7">
    <location>
        <begin position="170"/>
        <end position="271"/>
    </location>
</feature>
<evidence type="ECO:0000256" key="6">
    <source>
        <dbReference type="SAM" id="MobiDB-lite"/>
    </source>
</evidence>
<comment type="similarity">
    <text evidence="2">Belongs to the PpiC/parvulin rotamase family.</text>
</comment>
<evidence type="ECO:0000256" key="5">
    <source>
        <dbReference type="PROSITE-ProRule" id="PRU00278"/>
    </source>
</evidence>
<dbReference type="EC" id="5.2.1.8" evidence="3"/>
<keyword evidence="9" id="KW-1185">Reference proteome</keyword>
<dbReference type="Gene3D" id="3.10.50.40">
    <property type="match status" value="1"/>
</dbReference>
<comment type="catalytic activity">
    <reaction evidence="1">
        <text>[protein]-peptidylproline (omega=180) = [protein]-peptidylproline (omega=0)</text>
        <dbReference type="Rhea" id="RHEA:16237"/>
        <dbReference type="Rhea" id="RHEA-COMP:10747"/>
        <dbReference type="Rhea" id="RHEA-COMP:10748"/>
        <dbReference type="ChEBI" id="CHEBI:83833"/>
        <dbReference type="ChEBI" id="CHEBI:83834"/>
        <dbReference type="EC" id="5.2.1.8"/>
    </reaction>
</comment>
<dbReference type="PROSITE" id="PS50198">
    <property type="entry name" value="PPIC_PPIASE_2"/>
    <property type="match status" value="1"/>
</dbReference>
<keyword evidence="4 5" id="KW-0697">Rotamase</keyword>
<protein>
    <recommendedName>
        <fullName evidence="3">peptidylprolyl isomerase</fullName>
        <ecNumber evidence="3">5.2.1.8</ecNumber>
    </recommendedName>
</protein>
<dbReference type="EMBL" id="LT629785">
    <property type="protein sequence ID" value="SDU39406.1"/>
    <property type="molecule type" value="Genomic_DNA"/>
</dbReference>